<evidence type="ECO:0000313" key="1">
    <source>
        <dbReference type="EMBL" id="CAA6675860.1"/>
    </source>
</evidence>
<proteinExistence type="predicted"/>
<name>A0ABN7ED78_SPIIN</name>
<sequence>MVTLGDIAAKKFLPLQVDIYFEFFDAGIAKAKLLSAEEITGQDAVRLRPWASPARRCQ</sequence>
<comment type="caution">
    <text evidence="1">The sequence shown here is derived from an EMBL/GenBank/DDBJ whole genome shotgun (WGS) entry which is preliminary data.</text>
</comment>
<reference evidence="2" key="1">
    <citation type="journal article" date="2020" name="Sci. Rep.">
        <title>Chromosome-scale genome assembly for the duckweed Spirodela intermedia, integrating cytogenetic maps, PacBio and Oxford Nanopore libraries.</title>
        <authorList>
            <person name="Hoang P.T.N."/>
            <person name="Fiebig A."/>
            <person name="Novak P."/>
            <person name="Macas J."/>
            <person name="Cao H.X."/>
            <person name="Stepanenko A."/>
            <person name="Chen G."/>
            <person name="Borisjuk N."/>
            <person name="Scholz U."/>
            <person name="Schubert I."/>
        </authorList>
    </citation>
    <scope>NUCLEOTIDE SEQUENCE [LARGE SCALE GENOMIC DNA]</scope>
</reference>
<keyword evidence="2" id="KW-1185">Reference proteome</keyword>
<accession>A0ABN7ED78</accession>
<evidence type="ECO:0000313" key="2">
    <source>
        <dbReference type="Proteomes" id="UP001189122"/>
    </source>
</evidence>
<organism evidence="1 2">
    <name type="scientific">Spirodela intermedia</name>
    <name type="common">Intermediate duckweed</name>
    <dbReference type="NCBI Taxonomy" id="51605"/>
    <lineage>
        <taxon>Eukaryota</taxon>
        <taxon>Viridiplantae</taxon>
        <taxon>Streptophyta</taxon>
        <taxon>Embryophyta</taxon>
        <taxon>Tracheophyta</taxon>
        <taxon>Spermatophyta</taxon>
        <taxon>Magnoliopsida</taxon>
        <taxon>Liliopsida</taxon>
        <taxon>Araceae</taxon>
        <taxon>Lemnoideae</taxon>
        <taxon>Spirodela</taxon>
    </lineage>
</organism>
<dbReference type="Proteomes" id="UP001189122">
    <property type="component" value="Unassembled WGS sequence"/>
</dbReference>
<protein>
    <submittedName>
        <fullName evidence="1">Uncharacterized protein</fullName>
    </submittedName>
</protein>
<dbReference type="EMBL" id="CACRZD030000413">
    <property type="protein sequence ID" value="CAA6675860.1"/>
    <property type="molecule type" value="Genomic_DNA"/>
</dbReference>
<gene>
    <name evidence="1" type="ORF">SI7747_UN022202</name>
</gene>